<name>A0AB39HT62_9BACI</name>
<protein>
    <submittedName>
        <fullName evidence="1">YhdB family protein</fullName>
    </submittedName>
</protein>
<dbReference type="InterPro" id="IPR025431">
    <property type="entry name" value="YhdB-like"/>
</dbReference>
<sequence length="72" mass="8918">MTSTDYDKAVHFLLEKQWDNLFVLMMHTNDDFLSKRIYDFLCDFQYHPNQLIYSHDRLIHYLDHAQQTYLFI</sequence>
<reference evidence="1" key="1">
    <citation type="submission" date="2024-07" db="EMBL/GenBank/DDBJ databases">
        <title>Halotolerant mesophilic bacterium Ornithinibacillus sp. 4-3, sp. nov., isolated from soil.</title>
        <authorList>
            <person name="Sidarenka A.V."/>
            <person name="Guliayeva D.E."/>
            <person name="Leanovich S.I."/>
            <person name="Hileuskaya K.S."/>
            <person name="Akhremchuk A.E."/>
            <person name="Sikolenko M.A."/>
            <person name="Valentovich L.N."/>
        </authorList>
    </citation>
    <scope>NUCLEOTIDE SEQUENCE</scope>
    <source>
        <strain evidence="1">4-3</strain>
    </source>
</reference>
<gene>
    <name evidence="1" type="ORF">AB4Y30_05545</name>
</gene>
<dbReference type="RefSeq" id="WP_368654495.1">
    <property type="nucleotide sequence ID" value="NZ_CP162599.1"/>
</dbReference>
<evidence type="ECO:0000313" key="1">
    <source>
        <dbReference type="EMBL" id="XDK33817.1"/>
    </source>
</evidence>
<organism evidence="1">
    <name type="scientific">Ornithinibacillus sp. 4-3</name>
    <dbReference type="NCBI Taxonomy" id="3231488"/>
    <lineage>
        <taxon>Bacteria</taxon>
        <taxon>Bacillati</taxon>
        <taxon>Bacillota</taxon>
        <taxon>Bacilli</taxon>
        <taxon>Bacillales</taxon>
        <taxon>Bacillaceae</taxon>
        <taxon>Ornithinibacillus</taxon>
    </lineage>
</organism>
<dbReference type="Pfam" id="PF14148">
    <property type="entry name" value="YhdB"/>
    <property type="match status" value="1"/>
</dbReference>
<dbReference type="AlphaFoldDB" id="A0AB39HT62"/>
<proteinExistence type="predicted"/>
<accession>A0AB39HT62</accession>
<dbReference type="EMBL" id="CP162599">
    <property type="protein sequence ID" value="XDK33817.1"/>
    <property type="molecule type" value="Genomic_DNA"/>
</dbReference>